<evidence type="ECO:0000256" key="6">
    <source>
        <dbReference type="ARBA" id="ARBA00023125"/>
    </source>
</evidence>
<organism evidence="13 14">
    <name type="scientific">Cotesia congregata</name>
    <name type="common">Parasitoid wasp</name>
    <name type="synonym">Apanteles congregatus</name>
    <dbReference type="NCBI Taxonomy" id="51543"/>
    <lineage>
        <taxon>Eukaryota</taxon>
        <taxon>Metazoa</taxon>
        <taxon>Ecdysozoa</taxon>
        <taxon>Arthropoda</taxon>
        <taxon>Hexapoda</taxon>
        <taxon>Insecta</taxon>
        <taxon>Pterygota</taxon>
        <taxon>Neoptera</taxon>
        <taxon>Endopterygota</taxon>
        <taxon>Hymenoptera</taxon>
        <taxon>Apocrita</taxon>
        <taxon>Ichneumonoidea</taxon>
        <taxon>Braconidae</taxon>
        <taxon>Microgastrinae</taxon>
        <taxon>Cotesia</taxon>
    </lineage>
</organism>
<evidence type="ECO:0000256" key="7">
    <source>
        <dbReference type="ARBA" id="ARBA00023242"/>
    </source>
</evidence>
<dbReference type="InterPro" id="IPR012934">
    <property type="entry name" value="Znf_AD"/>
</dbReference>
<dbReference type="GO" id="GO:0005634">
    <property type="term" value="C:nucleus"/>
    <property type="evidence" value="ECO:0007669"/>
    <property type="project" value="UniProtKB-SubCell"/>
</dbReference>
<dbReference type="PANTHER" id="PTHR16515:SF49">
    <property type="entry name" value="GASTRULA ZINC FINGER PROTEIN XLCGF49.1-LIKE-RELATED"/>
    <property type="match status" value="1"/>
</dbReference>
<dbReference type="Gene3D" id="3.40.1800.20">
    <property type="match status" value="1"/>
</dbReference>
<feature type="domain" description="C2H2-type" evidence="11">
    <location>
        <begin position="233"/>
        <end position="260"/>
    </location>
</feature>
<feature type="binding site" evidence="9">
    <location>
        <position position="72"/>
    </location>
    <ligand>
        <name>Zn(2+)</name>
        <dbReference type="ChEBI" id="CHEBI:29105"/>
    </ligand>
</feature>
<keyword evidence="3" id="KW-0677">Repeat</keyword>
<dbReference type="Proteomes" id="UP000786811">
    <property type="component" value="Unassembled WGS sequence"/>
</dbReference>
<dbReference type="SUPFAM" id="SSF57716">
    <property type="entry name" value="Glucocorticoid receptor-like (DNA-binding domain)"/>
    <property type="match status" value="1"/>
</dbReference>
<dbReference type="EMBL" id="CAJNRD030001116">
    <property type="protein sequence ID" value="CAG5075878.1"/>
    <property type="molecule type" value="Genomic_DNA"/>
</dbReference>
<dbReference type="InterPro" id="IPR036236">
    <property type="entry name" value="Znf_C2H2_sf"/>
</dbReference>
<evidence type="ECO:0000256" key="2">
    <source>
        <dbReference type="ARBA" id="ARBA00022723"/>
    </source>
</evidence>
<dbReference type="SMART" id="SM00355">
    <property type="entry name" value="ZnF_C2H2"/>
    <property type="match status" value="2"/>
</dbReference>
<evidence type="ECO:0000256" key="4">
    <source>
        <dbReference type="ARBA" id="ARBA00022771"/>
    </source>
</evidence>
<evidence type="ECO:0000256" key="5">
    <source>
        <dbReference type="ARBA" id="ARBA00022833"/>
    </source>
</evidence>
<keyword evidence="14" id="KW-1185">Reference proteome</keyword>
<dbReference type="PROSITE" id="PS51915">
    <property type="entry name" value="ZAD"/>
    <property type="match status" value="1"/>
</dbReference>
<dbReference type="PROSITE" id="PS50157">
    <property type="entry name" value="ZINC_FINGER_C2H2_2"/>
    <property type="match status" value="2"/>
</dbReference>
<keyword evidence="6" id="KW-0238">DNA-binding</keyword>
<feature type="domain" description="ZAD" evidence="12">
    <location>
        <begin position="21"/>
        <end position="96"/>
    </location>
</feature>
<dbReference type="GO" id="GO:0008270">
    <property type="term" value="F:zinc ion binding"/>
    <property type="evidence" value="ECO:0007669"/>
    <property type="project" value="UniProtKB-UniRule"/>
</dbReference>
<dbReference type="SUPFAM" id="SSF57667">
    <property type="entry name" value="beta-beta-alpha zinc fingers"/>
    <property type="match status" value="1"/>
</dbReference>
<dbReference type="PROSITE" id="PS00028">
    <property type="entry name" value="ZINC_FINGER_C2H2_1"/>
    <property type="match status" value="2"/>
</dbReference>
<evidence type="ECO:0000259" key="12">
    <source>
        <dbReference type="PROSITE" id="PS51915"/>
    </source>
</evidence>
<dbReference type="PANTHER" id="PTHR16515">
    <property type="entry name" value="PR DOMAIN ZINC FINGER PROTEIN"/>
    <property type="match status" value="1"/>
</dbReference>
<keyword evidence="5 9" id="KW-0862">Zinc</keyword>
<dbReference type="Gene3D" id="3.30.160.60">
    <property type="entry name" value="Classic Zinc Finger"/>
    <property type="match status" value="2"/>
</dbReference>
<name>A0A8J2EKE6_COTCN</name>
<dbReference type="GO" id="GO:0003677">
    <property type="term" value="F:DNA binding"/>
    <property type="evidence" value="ECO:0007669"/>
    <property type="project" value="UniProtKB-KW"/>
</dbReference>
<comment type="subcellular location">
    <subcellularLocation>
        <location evidence="1">Nucleus</location>
    </subcellularLocation>
</comment>
<evidence type="ECO:0000259" key="11">
    <source>
        <dbReference type="PROSITE" id="PS50157"/>
    </source>
</evidence>
<feature type="binding site" evidence="9">
    <location>
        <position position="26"/>
    </location>
    <ligand>
        <name>Zn(2+)</name>
        <dbReference type="ChEBI" id="CHEBI:29105"/>
    </ligand>
</feature>
<dbReference type="InterPro" id="IPR013087">
    <property type="entry name" value="Znf_C2H2_type"/>
</dbReference>
<evidence type="ECO:0000313" key="14">
    <source>
        <dbReference type="Proteomes" id="UP000786811"/>
    </source>
</evidence>
<dbReference type="FunFam" id="3.30.160.60:FF:000065">
    <property type="entry name" value="B-cell CLL/lymphoma 6, member B"/>
    <property type="match status" value="1"/>
</dbReference>
<proteinExistence type="predicted"/>
<sequence>MKTPDKDNGDNSEQTIIYLNELCRLCLARKKTMVPIYDGHKEDVPIPVKLMACVNLEVYKGDGLPTKLCQTCKDNLDQSYQFRKKCHDAHKKLNNHKQIIADLNAESEDNNEESLETPEIEKSLPVKQQLSQEDQQIVSSLPSGSATAKKQNSEEIYNIKLVRMKREEESMIRESSDLTDIISDYNSADGSTWDGNNYVYTMEESEEGGSEAPGRLEPLEENTTSENGELKVFKCDQCPKAFTRRIMLKSHQTVHSTQRGFTCQACEKWFPTRSALIRHERTHTGKLFIF</sequence>
<evidence type="ECO:0000256" key="8">
    <source>
        <dbReference type="PROSITE-ProRule" id="PRU00042"/>
    </source>
</evidence>
<dbReference type="Pfam" id="PF07776">
    <property type="entry name" value="zf-AD"/>
    <property type="match status" value="1"/>
</dbReference>
<dbReference type="InterPro" id="IPR050331">
    <property type="entry name" value="Zinc_finger"/>
</dbReference>
<comment type="caution">
    <text evidence="13">The sequence shown here is derived from an EMBL/GenBank/DDBJ whole genome shotgun (WGS) entry which is preliminary data.</text>
</comment>
<dbReference type="OrthoDB" id="8922241at2759"/>
<evidence type="ECO:0000256" key="3">
    <source>
        <dbReference type="ARBA" id="ARBA00022737"/>
    </source>
</evidence>
<gene>
    <name evidence="13" type="ORF">HICCMSTLAB_LOCUS1907</name>
</gene>
<accession>A0A8J2EKE6</accession>
<reference evidence="13" key="1">
    <citation type="submission" date="2021-04" db="EMBL/GenBank/DDBJ databases">
        <authorList>
            <person name="Chebbi M.A.C M."/>
        </authorList>
    </citation>
    <scope>NUCLEOTIDE SEQUENCE</scope>
</reference>
<dbReference type="GO" id="GO:0010468">
    <property type="term" value="P:regulation of gene expression"/>
    <property type="evidence" value="ECO:0007669"/>
    <property type="project" value="TreeGrafter"/>
</dbReference>
<keyword evidence="4 8" id="KW-0863">Zinc-finger</keyword>
<evidence type="ECO:0000256" key="10">
    <source>
        <dbReference type="SAM" id="Coils"/>
    </source>
</evidence>
<dbReference type="SMART" id="SM00868">
    <property type="entry name" value="zf-AD"/>
    <property type="match status" value="1"/>
</dbReference>
<evidence type="ECO:0000256" key="1">
    <source>
        <dbReference type="ARBA" id="ARBA00004123"/>
    </source>
</evidence>
<feature type="coiled-coil region" evidence="10">
    <location>
        <begin position="86"/>
        <end position="113"/>
    </location>
</feature>
<dbReference type="FunFam" id="3.30.160.60:FF:000045">
    <property type="entry name" value="ZFP69 zinc finger protein B"/>
    <property type="match status" value="1"/>
</dbReference>
<dbReference type="Pfam" id="PF00096">
    <property type="entry name" value="zf-C2H2"/>
    <property type="match status" value="2"/>
</dbReference>
<keyword evidence="10" id="KW-0175">Coiled coil</keyword>
<keyword evidence="7" id="KW-0539">Nucleus</keyword>
<feature type="binding site" evidence="9">
    <location>
        <position position="23"/>
    </location>
    <ligand>
        <name>Zn(2+)</name>
        <dbReference type="ChEBI" id="CHEBI:29105"/>
    </ligand>
</feature>
<evidence type="ECO:0000313" key="13">
    <source>
        <dbReference type="EMBL" id="CAG5075878.1"/>
    </source>
</evidence>
<feature type="binding site" evidence="9">
    <location>
        <position position="69"/>
    </location>
    <ligand>
        <name>Zn(2+)</name>
        <dbReference type="ChEBI" id="CHEBI:29105"/>
    </ligand>
</feature>
<evidence type="ECO:0000256" key="9">
    <source>
        <dbReference type="PROSITE-ProRule" id="PRU01263"/>
    </source>
</evidence>
<keyword evidence="2 9" id="KW-0479">Metal-binding</keyword>
<dbReference type="AlphaFoldDB" id="A0A8J2EKE6"/>
<feature type="domain" description="C2H2-type" evidence="11">
    <location>
        <begin position="261"/>
        <end position="288"/>
    </location>
</feature>
<protein>
    <submittedName>
        <fullName evidence="13">Similar to Znf580: Zinc finger protein 580 (Mus musculus)</fullName>
    </submittedName>
</protein>